<evidence type="ECO:0000313" key="1">
    <source>
        <dbReference type="EMBL" id="KAJ2921568.1"/>
    </source>
</evidence>
<dbReference type="Proteomes" id="UP001140091">
    <property type="component" value="Unassembled WGS sequence"/>
</dbReference>
<keyword evidence="2" id="KW-1185">Reference proteome</keyword>
<comment type="caution">
    <text evidence="1">The sequence shown here is derived from an EMBL/GenBank/DDBJ whole genome shotgun (WGS) entry which is preliminary data.</text>
</comment>
<feature type="non-terminal residue" evidence="1">
    <location>
        <position position="1"/>
    </location>
</feature>
<organism evidence="1 2">
    <name type="scientific">Candolleomyces eurysporus</name>
    <dbReference type="NCBI Taxonomy" id="2828524"/>
    <lineage>
        <taxon>Eukaryota</taxon>
        <taxon>Fungi</taxon>
        <taxon>Dikarya</taxon>
        <taxon>Basidiomycota</taxon>
        <taxon>Agaricomycotina</taxon>
        <taxon>Agaricomycetes</taxon>
        <taxon>Agaricomycetidae</taxon>
        <taxon>Agaricales</taxon>
        <taxon>Agaricineae</taxon>
        <taxon>Psathyrellaceae</taxon>
        <taxon>Candolleomyces</taxon>
    </lineage>
</organism>
<evidence type="ECO:0000313" key="2">
    <source>
        <dbReference type="Proteomes" id="UP001140091"/>
    </source>
</evidence>
<proteinExistence type="predicted"/>
<reference evidence="1" key="1">
    <citation type="submission" date="2022-06" db="EMBL/GenBank/DDBJ databases">
        <title>Genome Sequence of Candolleomyces eurysporus.</title>
        <authorList>
            <person name="Buettner E."/>
        </authorList>
    </citation>
    <scope>NUCLEOTIDE SEQUENCE</scope>
    <source>
        <strain evidence="1">VTCC 930004</strain>
    </source>
</reference>
<gene>
    <name evidence="1" type="ORF">H1R20_g15527</name>
</gene>
<dbReference type="AlphaFoldDB" id="A0A9W8IXE5"/>
<dbReference type="EMBL" id="JANBPK010001580">
    <property type="protein sequence ID" value="KAJ2921568.1"/>
    <property type="molecule type" value="Genomic_DNA"/>
</dbReference>
<accession>A0A9W8IXE5</accession>
<sequence length="50" mass="5829">MQTTNFTQVGHPVWFLGDQTGPHNLDDHLIFVFDTEFDVNLDYQFDAIDN</sequence>
<name>A0A9W8IXE5_9AGAR</name>
<protein>
    <submittedName>
        <fullName evidence="1">Uncharacterized protein</fullName>
    </submittedName>
</protein>